<feature type="region of interest" description="Disordered" evidence="1">
    <location>
        <begin position="228"/>
        <end position="344"/>
    </location>
</feature>
<feature type="compositionally biased region" description="Polar residues" evidence="1">
    <location>
        <begin position="67"/>
        <end position="83"/>
    </location>
</feature>
<evidence type="ECO:0000256" key="1">
    <source>
        <dbReference type="SAM" id="MobiDB-lite"/>
    </source>
</evidence>
<gene>
    <name evidence="2" type="ORF">STCU_12144</name>
</gene>
<dbReference type="EMBL" id="ATMH01012237">
    <property type="protein sequence ID" value="EPY15298.1"/>
    <property type="molecule type" value="Genomic_DNA"/>
</dbReference>
<evidence type="ECO:0000313" key="3">
    <source>
        <dbReference type="Proteomes" id="UP000015354"/>
    </source>
</evidence>
<feature type="compositionally biased region" description="Basic residues" evidence="1">
    <location>
        <begin position="334"/>
        <end position="344"/>
    </location>
</feature>
<sequence>MRQRYTLSGMPLGADTTIRPLQQRCSLSAVALQGGDVIRRDAETGTLTLRPSPAPAPGRKRAREETSTSLTATLGDYFNTSTATTNGMGGSSRGNSNTAPLVPPQPYRREGPALADQSLNTAAPMSLSGLAPLPGALVVSEEAMQRIEKKQDRTDLVLSDLSKQAAQTGELMELVRAFKQEIDTVVASTTRRDAELTTIKDALEKGKGAISAEELQRTSHELRSFMEEMRKRPAPPKAEEPQAAPSTPAPTLTSFGSVAAPTTTTPTTAAAPSAAAPAFSFGAKAAPPSFGGAPVAAGAGRASPSRRRRRRPSPSRARLPPPLPRQRRPAPQACRRRRRRVCLA</sequence>
<dbReference type="Proteomes" id="UP000015354">
    <property type="component" value="Unassembled WGS sequence"/>
</dbReference>
<evidence type="ECO:0000313" key="2">
    <source>
        <dbReference type="EMBL" id="EPY15298.1"/>
    </source>
</evidence>
<protein>
    <submittedName>
        <fullName evidence="2">LysM domain-containing protein</fullName>
    </submittedName>
</protein>
<feature type="compositionally biased region" description="Low complexity" evidence="1">
    <location>
        <begin position="259"/>
        <end position="303"/>
    </location>
</feature>
<feature type="region of interest" description="Disordered" evidence="1">
    <location>
        <begin position="42"/>
        <end position="112"/>
    </location>
</feature>
<comment type="caution">
    <text evidence="2">The sequence shown here is derived from an EMBL/GenBank/DDBJ whole genome shotgun (WGS) entry which is preliminary data.</text>
</comment>
<dbReference type="AlphaFoldDB" id="S9TG23"/>
<proteinExistence type="predicted"/>
<organism evidence="2 3">
    <name type="scientific">Strigomonas culicis</name>
    <dbReference type="NCBI Taxonomy" id="28005"/>
    <lineage>
        <taxon>Eukaryota</taxon>
        <taxon>Discoba</taxon>
        <taxon>Euglenozoa</taxon>
        <taxon>Kinetoplastea</taxon>
        <taxon>Metakinetoplastina</taxon>
        <taxon>Trypanosomatida</taxon>
        <taxon>Trypanosomatidae</taxon>
        <taxon>Strigomonadinae</taxon>
        <taxon>Strigomonas</taxon>
    </lineage>
</organism>
<name>S9TG23_9TRYP</name>
<keyword evidence="3" id="KW-1185">Reference proteome</keyword>
<accession>S9TG23</accession>
<feature type="compositionally biased region" description="Basic residues" evidence="1">
    <location>
        <begin position="304"/>
        <end position="313"/>
    </location>
</feature>
<reference evidence="2 3" key="1">
    <citation type="journal article" date="2013" name="PLoS ONE">
        <title>Predicting the Proteins of Angomonas deanei, Strigomonas culicis and Their Respective Endosymbionts Reveals New Aspects of the Trypanosomatidae Family.</title>
        <authorList>
            <person name="Motta M.C."/>
            <person name="Martins A.C."/>
            <person name="de Souza S.S."/>
            <person name="Catta-Preta C.M."/>
            <person name="Silva R."/>
            <person name="Klein C.C."/>
            <person name="de Almeida L.G."/>
            <person name="de Lima Cunha O."/>
            <person name="Ciapina L.P."/>
            <person name="Brocchi M."/>
            <person name="Colabardini A.C."/>
            <person name="de Araujo Lima B."/>
            <person name="Machado C.R."/>
            <person name="de Almeida Soares C.M."/>
            <person name="Probst C.M."/>
            <person name="de Menezes C.B."/>
            <person name="Thompson C.E."/>
            <person name="Bartholomeu D.C."/>
            <person name="Gradia D.F."/>
            <person name="Pavoni D.P."/>
            <person name="Grisard E.C."/>
            <person name="Fantinatti-Garboggini F."/>
            <person name="Marchini F.K."/>
            <person name="Rodrigues-Luiz G.F."/>
            <person name="Wagner G."/>
            <person name="Goldman G.H."/>
            <person name="Fietto J.L."/>
            <person name="Elias M.C."/>
            <person name="Goldman M.H."/>
            <person name="Sagot M.F."/>
            <person name="Pereira M."/>
            <person name="Stoco P.H."/>
            <person name="de Mendonca-Neto R.P."/>
            <person name="Teixeira S.M."/>
            <person name="Maciel T.E."/>
            <person name="de Oliveira Mendes T.A."/>
            <person name="Urmenyi T.P."/>
            <person name="de Souza W."/>
            <person name="Schenkman S."/>
            <person name="de Vasconcelos A.T."/>
        </authorList>
    </citation>
    <scope>NUCLEOTIDE SEQUENCE [LARGE SCALE GENOMIC DNA]</scope>
</reference>